<name>A0A4C1YMR5_EUMVA</name>
<proteinExistence type="predicted"/>
<sequence>MRGRRRQGRGVLNLRIASLVGNSERQSFDGRCHCKNSQLIGLKRVTHTHTHPHMRTHTADGRYRPMANGEYSAPALRSDRVVHK</sequence>
<accession>A0A4C1YMR5</accession>
<feature type="region of interest" description="Disordered" evidence="1">
    <location>
        <begin position="48"/>
        <end position="84"/>
    </location>
</feature>
<dbReference type="AlphaFoldDB" id="A0A4C1YMR5"/>
<reference evidence="2 3" key="1">
    <citation type="journal article" date="2019" name="Commun. Biol.">
        <title>The bagworm genome reveals a unique fibroin gene that provides high tensile strength.</title>
        <authorList>
            <person name="Kono N."/>
            <person name="Nakamura H."/>
            <person name="Ohtoshi R."/>
            <person name="Tomita M."/>
            <person name="Numata K."/>
            <person name="Arakawa K."/>
        </authorList>
    </citation>
    <scope>NUCLEOTIDE SEQUENCE [LARGE SCALE GENOMIC DNA]</scope>
</reference>
<evidence type="ECO:0000256" key="1">
    <source>
        <dbReference type="SAM" id="MobiDB-lite"/>
    </source>
</evidence>
<protein>
    <submittedName>
        <fullName evidence="2">Uncharacterized protein</fullName>
    </submittedName>
</protein>
<dbReference type="EMBL" id="BGZK01001344">
    <property type="protein sequence ID" value="GBP77731.1"/>
    <property type="molecule type" value="Genomic_DNA"/>
</dbReference>
<evidence type="ECO:0000313" key="2">
    <source>
        <dbReference type="EMBL" id="GBP77731.1"/>
    </source>
</evidence>
<dbReference type="Proteomes" id="UP000299102">
    <property type="component" value="Unassembled WGS sequence"/>
</dbReference>
<gene>
    <name evidence="2" type="ORF">EVAR_55395_1</name>
</gene>
<organism evidence="2 3">
    <name type="scientific">Eumeta variegata</name>
    <name type="common">Bagworm moth</name>
    <name type="synonym">Eumeta japonica</name>
    <dbReference type="NCBI Taxonomy" id="151549"/>
    <lineage>
        <taxon>Eukaryota</taxon>
        <taxon>Metazoa</taxon>
        <taxon>Ecdysozoa</taxon>
        <taxon>Arthropoda</taxon>
        <taxon>Hexapoda</taxon>
        <taxon>Insecta</taxon>
        <taxon>Pterygota</taxon>
        <taxon>Neoptera</taxon>
        <taxon>Endopterygota</taxon>
        <taxon>Lepidoptera</taxon>
        <taxon>Glossata</taxon>
        <taxon>Ditrysia</taxon>
        <taxon>Tineoidea</taxon>
        <taxon>Psychidae</taxon>
        <taxon>Oiketicinae</taxon>
        <taxon>Eumeta</taxon>
    </lineage>
</organism>
<evidence type="ECO:0000313" key="3">
    <source>
        <dbReference type="Proteomes" id="UP000299102"/>
    </source>
</evidence>
<comment type="caution">
    <text evidence="2">The sequence shown here is derived from an EMBL/GenBank/DDBJ whole genome shotgun (WGS) entry which is preliminary data.</text>
</comment>
<keyword evidence="3" id="KW-1185">Reference proteome</keyword>